<dbReference type="Pfam" id="PF18856">
    <property type="entry name" value="baeRF_family12"/>
    <property type="match status" value="1"/>
</dbReference>
<sequence length="146" mass="16159">MRIAHDGLVVVADGNKMMLFKNKGSPTDLNLELVKLREQDNPPNREQKSDAPGRAFSSVGQGRSAYEEADFHAIEEARFAVETADMLRKGALGNEFDSLWVVAPPSTLGALRKHYHKEVESRLKGEIAKNLTGHPVPEIEKILIEA</sequence>
<evidence type="ECO:0000256" key="1">
    <source>
        <dbReference type="SAM" id="MobiDB-lite"/>
    </source>
</evidence>
<dbReference type="Proteomes" id="UP000286100">
    <property type="component" value="Unassembled WGS sequence"/>
</dbReference>
<proteinExistence type="predicted"/>
<dbReference type="OrthoDB" id="9812459at2"/>
<evidence type="ECO:0000313" key="2">
    <source>
        <dbReference type="EMBL" id="RJF92886.1"/>
    </source>
</evidence>
<accession>A0A418WNS3</accession>
<reference evidence="2 3" key="1">
    <citation type="submission" date="2018-09" db="EMBL/GenBank/DDBJ databases">
        <authorList>
            <person name="Zhu H."/>
        </authorList>
    </citation>
    <scope>NUCLEOTIDE SEQUENCE [LARGE SCALE GENOMIC DNA]</scope>
    <source>
        <strain evidence="2 3">K2R01-6</strain>
    </source>
</reference>
<protein>
    <submittedName>
        <fullName evidence="2">Host attachment protein</fullName>
    </submittedName>
</protein>
<gene>
    <name evidence="2" type="ORF">D3876_00395</name>
</gene>
<dbReference type="RefSeq" id="WP_119759166.1">
    <property type="nucleotide sequence ID" value="NZ_QYUM01000002.1"/>
</dbReference>
<dbReference type="EMBL" id="QYUM01000002">
    <property type="protein sequence ID" value="RJF92886.1"/>
    <property type="molecule type" value="Genomic_DNA"/>
</dbReference>
<keyword evidence="3" id="KW-1185">Reference proteome</keyword>
<feature type="compositionally biased region" description="Basic and acidic residues" evidence="1">
    <location>
        <begin position="39"/>
        <end position="51"/>
    </location>
</feature>
<organism evidence="2 3">
    <name type="scientific">Sphingomonas cavernae</name>
    <dbReference type="NCBI Taxonomy" id="2320861"/>
    <lineage>
        <taxon>Bacteria</taxon>
        <taxon>Pseudomonadati</taxon>
        <taxon>Pseudomonadota</taxon>
        <taxon>Alphaproteobacteria</taxon>
        <taxon>Sphingomonadales</taxon>
        <taxon>Sphingomonadaceae</taxon>
        <taxon>Sphingomonas</taxon>
    </lineage>
</organism>
<comment type="caution">
    <text evidence="2">The sequence shown here is derived from an EMBL/GenBank/DDBJ whole genome shotgun (WGS) entry which is preliminary data.</text>
</comment>
<dbReference type="AlphaFoldDB" id="A0A418WNS3"/>
<name>A0A418WNS3_9SPHN</name>
<feature type="region of interest" description="Disordered" evidence="1">
    <location>
        <begin position="39"/>
        <end position="61"/>
    </location>
</feature>
<evidence type="ECO:0000313" key="3">
    <source>
        <dbReference type="Proteomes" id="UP000286100"/>
    </source>
</evidence>
<dbReference type="InterPro" id="IPR041374">
    <property type="entry name" value="BaeRF_family12"/>
</dbReference>